<dbReference type="EnsemblMetazoa" id="GAUT037997-RA">
    <property type="protein sequence ID" value="GAUT037997-PA"/>
    <property type="gene ID" value="GAUT037997"/>
</dbReference>
<evidence type="ECO:0000313" key="2">
    <source>
        <dbReference type="Proteomes" id="UP000078200"/>
    </source>
</evidence>
<reference evidence="1" key="1">
    <citation type="submission" date="2020-05" db="UniProtKB">
        <authorList>
            <consortium name="EnsemblMetazoa"/>
        </authorList>
    </citation>
    <scope>IDENTIFICATION</scope>
    <source>
        <strain evidence="1">TTRI</strain>
    </source>
</reference>
<evidence type="ECO:0000313" key="1">
    <source>
        <dbReference type="EnsemblMetazoa" id="GAUT037997-PA"/>
    </source>
</evidence>
<proteinExistence type="predicted"/>
<accession>A0A1A9VHW3</accession>
<name>A0A1A9VHW3_GLOAU</name>
<dbReference type="Proteomes" id="UP000078200">
    <property type="component" value="Unassembled WGS sequence"/>
</dbReference>
<dbReference type="AlphaFoldDB" id="A0A1A9VHW3"/>
<dbReference type="VEuPathDB" id="VectorBase:GAUT037997"/>
<keyword evidence="2" id="KW-1185">Reference proteome</keyword>
<organism evidence="1 2">
    <name type="scientific">Glossina austeni</name>
    <name type="common">Savannah tsetse fly</name>
    <dbReference type="NCBI Taxonomy" id="7395"/>
    <lineage>
        <taxon>Eukaryota</taxon>
        <taxon>Metazoa</taxon>
        <taxon>Ecdysozoa</taxon>
        <taxon>Arthropoda</taxon>
        <taxon>Hexapoda</taxon>
        <taxon>Insecta</taxon>
        <taxon>Pterygota</taxon>
        <taxon>Neoptera</taxon>
        <taxon>Endopterygota</taxon>
        <taxon>Diptera</taxon>
        <taxon>Brachycera</taxon>
        <taxon>Muscomorpha</taxon>
        <taxon>Hippoboscoidea</taxon>
        <taxon>Glossinidae</taxon>
        <taxon>Glossina</taxon>
    </lineage>
</organism>
<sequence length="142" mass="16083">MAVHTTLKPQLDEDWSINANTKSTNYGSNTCRADTAHINGWTFMMESNMPEQELTKTIKSNGKPCLASIIFVVKPNNMLEKKKKSGKVNEIKCSERNDDFNKYDMVEAAEELNGEPNDRPTTELMQFFGGSSTILIRLIQYI</sequence>
<protein>
    <submittedName>
        <fullName evidence="1">Uncharacterized protein</fullName>
    </submittedName>
</protein>